<dbReference type="EMBL" id="JADGJH010005706">
    <property type="protein sequence ID" value="KAJ3079577.1"/>
    <property type="molecule type" value="Genomic_DNA"/>
</dbReference>
<evidence type="ECO:0000259" key="2">
    <source>
        <dbReference type="PROSITE" id="PS50200"/>
    </source>
</evidence>
<dbReference type="AlphaFoldDB" id="A0AAD5X9D3"/>
<dbReference type="InterPro" id="IPR000159">
    <property type="entry name" value="RA_dom"/>
</dbReference>
<dbReference type="PROSITE" id="PS50200">
    <property type="entry name" value="RA"/>
    <property type="match status" value="1"/>
</dbReference>
<proteinExistence type="predicted"/>
<comment type="caution">
    <text evidence="3">The sequence shown here is derived from an EMBL/GenBank/DDBJ whole genome shotgun (WGS) entry which is preliminary data.</text>
</comment>
<dbReference type="GO" id="GO:0007165">
    <property type="term" value="P:signal transduction"/>
    <property type="evidence" value="ECO:0007669"/>
    <property type="project" value="InterPro"/>
</dbReference>
<feature type="domain" description="Ras-associating" evidence="2">
    <location>
        <begin position="1"/>
        <end position="56"/>
    </location>
</feature>
<gene>
    <name evidence="3" type="ORF">HK100_010387</name>
</gene>
<keyword evidence="4" id="KW-1185">Reference proteome</keyword>
<sequence length="302" mass="33267">MTTDALLNVALKRFRVENEPSNNYFLSVLFMDSGEKPLEPTAIVFDALEALKNKNLPGVANFNKLEGKAKTAVMMNDDNIIKVIINKRLNIFEKNYHLIRVYRLDANEKSSGSVRTYKTIGVGSNSLIEEVTEIVKEKFKVGNDVTVNHFLSTKLKSENFEKRRTPNEKIVDILATPEGTPIEVEFILNQEPATPETTRKKILALKNKANQPSGTLAAGTLSFLDGNVNTPSDSDAANNAISMLDISGDGRISSTDNVEAPSSERTSIDSVASPLVRARSNKSHLANEIEKVIPNPQPNVRD</sequence>
<reference evidence="3" key="1">
    <citation type="submission" date="2020-05" db="EMBL/GenBank/DDBJ databases">
        <title>Phylogenomic resolution of chytrid fungi.</title>
        <authorList>
            <person name="Stajich J.E."/>
            <person name="Amses K."/>
            <person name="Simmons R."/>
            <person name="Seto K."/>
            <person name="Myers J."/>
            <person name="Bonds A."/>
            <person name="Quandt C.A."/>
            <person name="Barry K."/>
            <person name="Liu P."/>
            <person name="Grigoriev I."/>
            <person name="Longcore J.E."/>
            <person name="James T.Y."/>
        </authorList>
    </citation>
    <scope>NUCLEOTIDE SEQUENCE</scope>
    <source>
        <strain evidence="3">JEL0513</strain>
    </source>
</reference>
<accession>A0AAD5X9D3</accession>
<name>A0AAD5X9D3_9FUNG</name>
<evidence type="ECO:0000313" key="3">
    <source>
        <dbReference type="EMBL" id="KAJ3079577.1"/>
    </source>
</evidence>
<dbReference type="Pfam" id="PF00788">
    <property type="entry name" value="RA"/>
    <property type="match status" value="1"/>
</dbReference>
<evidence type="ECO:0000256" key="1">
    <source>
        <dbReference type="SAM" id="MobiDB-lite"/>
    </source>
</evidence>
<evidence type="ECO:0000313" key="4">
    <source>
        <dbReference type="Proteomes" id="UP001211907"/>
    </source>
</evidence>
<dbReference type="Proteomes" id="UP001211907">
    <property type="component" value="Unassembled WGS sequence"/>
</dbReference>
<organism evidence="3 4">
    <name type="scientific">Physocladia obscura</name>
    <dbReference type="NCBI Taxonomy" id="109957"/>
    <lineage>
        <taxon>Eukaryota</taxon>
        <taxon>Fungi</taxon>
        <taxon>Fungi incertae sedis</taxon>
        <taxon>Chytridiomycota</taxon>
        <taxon>Chytridiomycota incertae sedis</taxon>
        <taxon>Chytridiomycetes</taxon>
        <taxon>Chytridiales</taxon>
        <taxon>Chytriomycetaceae</taxon>
        <taxon>Physocladia</taxon>
    </lineage>
</organism>
<feature type="region of interest" description="Disordered" evidence="1">
    <location>
        <begin position="247"/>
        <end position="302"/>
    </location>
</feature>
<protein>
    <recommendedName>
        <fullName evidence="2">Ras-associating domain-containing protein</fullName>
    </recommendedName>
</protein>